<dbReference type="NCBIfam" id="TIGR03592">
    <property type="entry name" value="yidC_oxa1_cterm"/>
    <property type="match status" value="1"/>
</dbReference>
<comment type="caution">
    <text evidence="12">The sequence shown here is derived from an EMBL/GenBank/DDBJ whole genome shotgun (WGS) entry which is preliminary data.</text>
</comment>
<feature type="transmembrane region" description="Helical" evidence="10">
    <location>
        <begin position="29"/>
        <end position="49"/>
    </location>
</feature>
<feature type="transmembrane region" description="Helical" evidence="10">
    <location>
        <begin position="92"/>
        <end position="115"/>
    </location>
</feature>
<evidence type="ECO:0000256" key="6">
    <source>
        <dbReference type="ARBA" id="ARBA00022989"/>
    </source>
</evidence>
<keyword evidence="7 10" id="KW-0472">Membrane</keyword>
<dbReference type="Pfam" id="PF02096">
    <property type="entry name" value="60KD_IMP"/>
    <property type="match status" value="1"/>
</dbReference>
<feature type="transmembrane region" description="Helical" evidence="10">
    <location>
        <begin position="169"/>
        <end position="193"/>
    </location>
</feature>
<feature type="domain" description="Membrane insertase YidC/Oxa/ALB C-terminal" evidence="11">
    <location>
        <begin position="30"/>
        <end position="219"/>
    </location>
</feature>
<dbReference type="Proteomes" id="UP000179324">
    <property type="component" value="Unassembled WGS sequence"/>
</dbReference>
<keyword evidence="6 10" id="KW-1133">Transmembrane helix</keyword>
<evidence type="ECO:0000256" key="4">
    <source>
        <dbReference type="ARBA" id="ARBA00022692"/>
    </source>
</evidence>
<dbReference type="InterPro" id="IPR028055">
    <property type="entry name" value="YidC/Oxa/ALB_C"/>
</dbReference>
<comment type="subcellular location">
    <subcellularLocation>
        <location evidence="1">Cell membrane</location>
        <topology evidence="1">Multi-pass membrane protein</topology>
    </subcellularLocation>
    <subcellularLocation>
        <location evidence="9">Membrane</location>
        <topology evidence="9">Multi-pass membrane protein</topology>
    </subcellularLocation>
</comment>
<evidence type="ECO:0000256" key="2">
    <source>
        <dbReference type="ARBA" id="ARBA00022448"/>
    </source>
</evidence>
<dbReference type="InterPro" id="IPR047196">
    <property type="entry name" value="YidC_ALB_C"/>
</dbReference>
<dbReference type="GO" id="GO:0015031">
    <property type="term" value="P:protein transport"/>
    <property type="evidence" value="ECO:0007669"/>
    <property type="project" value="UniProtKB-KW"/>
</dbReference>
<dbReference type="CDD" id="cd20070">
    <property type="entry name" value="5TM_YidC_Alb3"/>
    <property type="match status" value="1"/>
</dbReference>
<protein>
    <recommendedName>
        <fullName evidence="11">Membrane insertase YidC/Oxa/ALB C-terminal domain-containing protein</fullName>
    </recommendedName>
</protein>
<keyword evidence="4 9" id="KW-0812">Transmembrane</keyword>
<dbReference type="EMBL" id="MFKI01000034">
    <property type="protein sequence ID" value="OGG38015.1"/>
    <property type="molecule type" value="Genomic_DNA"/>
</dbReference>
<dbReference type="InterPro" id="IPR001708">
    <property type="entry name" value="YidC/ALB3/OXA1/COX18"/>
</dbReference>
<keyword evidence="5" id="KW-0653">Protein transport</keyword>
<dbReference type="GO" id="GO:0051205">
    <property type="term" value="P:protein insertion into membrane"/>
    <property type="evidence" value="ECO:0007669"/>
    <property type="project" value="TreeGrafter"/>
</dbReference>
<accession>A0A1F6BM56</accession>
<evidence type="ECO:0000256" key="8">
    <source>
        <dbReference type="ARBA" id="ARBA00023186"/>
    </source>
</evidence>
<evidence type="ECO:0000256" key="10">
    <source>
        <dbReference type="SAM" id="Phobius"/>
    </source>
</evidence>
<evidence type="ECO:0000256" key="1">
    <source>
        <dbReference type="ARBA" id="ARBA00004651"/>
    </source>
</evidence>
<dbReference type="PANTHER" id="PTHR12428:SF65">
    <property type="entry name" value="CYTOCHROME C OXIDASE ASSEMBLY PROTEIN COX18, MITOCHONDRIAL"/>
    <property type="match status" value="1"/>
</dbReference>
<dbReference type="GO" id="GO:0005886">
    <property type="term" value="C:plasma membrane"/>
    <property type="evidence" value="ECO:0007669"/>
    <property type="project" value="UniProtKB-SubCell"/>
</dbReference>
<evidence type="ECO:0000313" key="12">
    <source>
        <dbReference type="EMBL" id="OGG38015.1"/>
    </source>
</evidence>
<keyword evidence="3" id="KW-1003">Cell membrane</keyword>
<dbReference type="AlphaFoldDB" id="A0A1F6BM56"/>
<evidence type="ECO:0000256" key="5">
    <source>
        <dbReference type="ARBA" id="ARBA00022927"/>
    </source>
</evidence>
<dbReference type="GO" id="GO:0032977">
    <property type="term" value="F:membrane insertase activity"/>
    <property type="evidence" value="ECO:0007669"/>
    <property type="project" value="InterPro"/>
</dbReference>
<comment type="similarity">
    <text evidence="9">Belongs to the OXA1/ALB3/YidC family.</text>
</comment>
<evidence type="ECO:0000259" key="11">
    <source>
        <dbReference type="Pfam" id="PF02096"/>
    </source>
</evidence>
<evidence type="ECO:0000313" key="13">
    <source>
        <dbReference type="Proteomes" id="UP000179324"/>
    </source>
</evidence>
<sequence length="238" mass="26892">MTGIFNNYIYEPMLSVLIFIHQNFSFGDLGIAIIVLTLFVRIVLFPIFWKSAKDQAVMARLQPHIKKIQLDHKDNQEEQARRLMALYREHRLNPLSGFLLLLLQLPVLIAIYQIFLHEITTEVFGSLSLLGILDLGERSIILAVVAAALQYFQTKLSLPRKSKEKEEGFLAQIAGAGRMMVVIGPVVTFAILMNFPAALGLYWTTSVLFSLGQQVIINRKLPRIDHDGEHGGKNQEHA</sequence>
<dbReference type="PANTHER" id="PTHR12428">
    <property type="entry name" value="OXA1"/>
    <property type="match status" value="1"/>
</dbReference>
<name>A0A1F6BM56_9BACT</name>
<organism evidence="12 13">
    <name type="scientific">Candidatus Jorgensenbacteria bacterium GWC1_48_12</name>
    <dbReference type="NCBI Taxonomy" id="1798469"/>
    <lineage>
        <taxon>Bacteria</taxon>
        <taxon>Candidatus Joergenseniibacteriota</taxon>
    </lineage>
</organism>
<keyword evidence="2" id="KW-0813">Transport</keyword>
<keyword evidence="8" id="KW-0143">Chaperone</keyword>
<evidence type="ECO:0000256" key="3">
    <source>
        <dbReference type="ARBA" id="ARBA00022475"/>
    </source>
</evidence>
<feature type="transmembrane region" description="Helical" evidence="10">
    <location>
        <begin position="127"/>
        <end position="149"/>
    </location>
</feature>
<proteinExistence type="inferred from homology"/>
<gene>
    <name evidence="12" type="ORF">A2127_01290</name>
</gene>
<evidence type="ECO:0000256" key="9">
    <source>
        <dbReference type="RuleBase" id="RU003945"/>
    </source>
</evidence>
<reference evidence="12 13" key="1">
    <citation type="journal article" date="2016" name="Nat. Commun.">
        <title>Thousands of microbial genomes shed light on interconnected biogeochemical processes in an aquifer system.</title>
        <authorList>
            <person name="Anantharaman K."/>
            <person name="Brown C.T."/>
            <person name="Hug L.A."/>
            <person name="Sharon I."/>
            <person name="Castelle C.J."/>
            <person name="Probst A.J."/>
            <person name="Thomas B.C."/>
            <person name="Singh A."/>
            <person name="Wilkins M.J."/>
            <person name="Karaoz U."/>
            <person name="Brodie E.L."/>
            <person name="Williams K.H."/>
            <person name="Hubbard S.S."/>
            <person name="Banfield J.F."/>
        </authorList>
    </citation>
    <scope>NUCLEOTIDE SEQUENCE [LARGE SCALE GENOMIC DNA]</scope>
</reference>
<evidence type="ECO:0000256" key="7">
    <source>
        <dbReference type="ARBA" id="ARBA00023136"/>
    </source>
</evidence>